<dbReference type="AlphaFoldDB" id="F1ZDD4"/>
<evidence type="ECO:0000313" key="6">
    <source>
        <dbReference type="EMBL" id="EGD57424.1"/>
    </source>
</evidence>
<feature type="transmembrane region" description="Helical" evidence="5">
    <location>
        <begin position="191"/>
        <end position="208"/>
    </location>
</feature>
<dbReference type="PANTHER" id="PTHR43701:SF2">
    <property type="entry name" value="MEMBRANE TRANSPORTER PROTEIN YJNA-RELATED"/>
    <property type="match status" value="1"/>
</dbReference>
<feature type="transmembrane region" description="Helical" evidence="5">
    <location>
        <begin position="75"/>
        <end position="97"/>
    </location>
</feature>
<dbReference type="Proteomes" id="UP000004728">
    <property type="component" value="Unassembled WGS sequence"/>
</dbReference>
<dbReference type="Pfam" id="PF01925">
    <property type="entry name" value="TauE"/>
    <property type="match status" value="1"/>
</dbReference>
<feature type="transmembrane region" description="Helical" evidence="5">
    <location>
        <begin position="103"/>
        <end position="125"/>
    </location>
</feature>
<dbReference type="GO" id="GO:0005886">
    <property type="term" value="C:plasma membrane"/>
    <property type="evidence" value="ECO:0007669"/>
    <property type="project" value="UniProtKB-SubCell"/>
</dbReference>
<dbReference type="eggNOG" id="COG0730">
    <property type="taxonomic scope" value="Bacteria"/>
</dbReference>
<dbReference type="InterPro" id="IPR051598">
    <property type="entry name" value="TSUP/Inactive_protease-like"/>
</dbReference>
<organism evidence="6 7">
    <name type="scientific">Novosphingobium nitrogenifigens DSM 19370</name>
    <dbReference type="NCBI Taxonomy" id="983920"/>
    <lineage>
        <taxon>Bacteria</taxon>
        <taxon>Pseudomonadati</taxon>
        <taxon>Pseudomonadota</taxon>
        <taxon>Alphaproteobacteria</taxon>
        <taxon>Sphingomonadales</taxon>
        <taxon>Sphingomonadaceae</taxon>
        <taxon>Novosphingobium</taxon>
    </lineage>
</organism>
<comment type="subcellular location">
    <subcellularLocation>
        <location evidence="5">Cell membrane</location>
        <topology evidence="5">Multi-pass membrane protein</topology>
    </subcellularLocation>
    <subcellularLocation>
        <location evidence="1">Membrane</location>
        <topology evidence="1">Multi-pass membrane protein</topology>
    </subcellularLocation>
</comment>
<evidence type="ECO:0000256" key="3">
    <source>
        <dbReference type="ARBA" id="ARBA00022989"/>
    </source>
</evidence>
<feature type="transmembrane region" description="Helical" evidence="5">
    <location>
        <begin position="241"/>
        <end position="258"/>
    </location>
</feature>
<feature type="transmembrane region" description="Helical" evidence="5">
    <location>
        <begin position="7"/>
        <end position="28"/>
    </location>
</feature>
<reference evidence="6 7" key="1">
    <citation type="journal article" date="2012" name="J. Bacteriol.">
        <title>Draft Genome Sequence of Novosphingobium nitrogenifigens Y88T.</title>
        <authorList>
            <person name="Strabala T.J."/>
            <person name="Macdonald L."/>
            <person name="Liu V."/>
            <person name="Smit A.M."/>
        </authorList>
    </citation>
    <scope>NUCLEOTIDE SEQUENCE [LARGE SCALE GENOMIC DNA]</scope>
    <source>
        <strain evidence="6 7">DSM 19370</strain>
    </source>
</reference>
<evidence type="ECO:0000256" key="5">
    <source>
        <dbReference type="RuleBase" id="RU363041"/>
    </source>
</evidence>
<accession>F1ZDD4</accession>
<comment type="caution">
    <text evidence="6">The sequence shown here is derived from an EMBL/GenBank/DDBJ whole genome shotgun (WGS) entry which is preliminary data.</text>
</comment>
<evidence type="ECO:0000256" key="2">
    <source>
        <dbReference type="ARBA" id="ARBA00022692"/>
    </source>
</evidence>
<dbReference type="InParanoid" id="F1ZDD4"/>
<proteinExistence type="inferred from homology"/>
<keyword evidence="4 5" id="KW-0472">Membrane</keyword>
<keyword evidence="3 5" id="KW-1133">Transmembrane helix</keyword>
<dbReference type="HOGENOM" id="CLU_045498_1_0_5"/>
<dbReference type="PANTHER" id="PTHR43701">
    <property type="entry name" value="MEMBRANE TRANSPORTER PROTEIN MJ0441-RELATED"/>
    <property type="match status" value="1"/>
</dbReference>
<keyword evidence="2 5" id="KW-0812">Transmembrane</keyword>
<feature type="transmembrane region" description="Helical" evidence="5">
    <location>
        <begin position="34"/>
        <end position="54"/>
    </location>
</feature>
<evidence type="ECO:0000313" key="7">
    <source>
        <dbReference type="Proteomes" id="UP000004728"/>
    </source>
</evidence>
<dbReference type="RefSeq" id="WP_008071452.1">
    <property type="nucleotide sequence ID" value="NZ_AQWK01000004.1"/>
</dbReference>
<feature type="transmembrane region" description="Helical" evidence="5">
    <location>
        <begin position="146"/>
        <end position="179"/>
    </location>
</feature>
<evidence type="ECO:0000256" key="1">
    <source>
        <dbReference type="ARBA" id="ARBA00004141"/>
    </source>
</evidence>
<sequence length="259" mass="26506">MLAQFDMLHVIAGALVGLLVGLTGVGGGSLMTPLLVLMFGISPTTAVGTDLLFASSTKIAGSLIHGSRSSVDWKIVRRLASGSVPAAILTLIVVSGLGQPPKAASKVMLVALGCMLILTAFATLFQNRLASFAQHHEQRDDKTTRLPTIVLGALLGVAVTVSSVGAGAIGVTALLMLYPASRVSRIVGSDIAHAVPLTLIAGFGHWVIGDVNVPLLVNLLIGSVPAVAVGSLLSTRASDRVLRPILAAVLLISGYKLLG</sequence>
<dbReference type="InterPro" id="IPR002781">
    <property type="entry name" value="TM_pro_TauE-like"/>
</dbReference>
<keyword evidence="5" id="KW-1003">Cell membrane</keyword>
<keyword evidence="7" id="KW-1185">Reference proteome</keyword>
<protein>
    <recommendedName>
        <fullName evidence="5">Probable membrane transporter protein</fullName>
    </recommendedName>
</protein>
<dbReference type="OrthoDB" id="5189995at2"/>
<name>F1ZDD4_9SPHN</name>
<dbReference type="EMBL" id="AEWJ01000065">
    <property type="protein sequence ID" value="EGD57424.1"/>
    <property type="molecule type" value="Genomic_DNA"/>
</dbReference>
<feature type="transmembrane region" description="Helical" evidence="5">
    <location>
        <begin position="215"/>
        <end position="235"/>
    </location>
</feature>
<gene>
    <name evidence="6" type="ORF">Y88_3734</name>
</gene>
<comment type="similarity">
    <text evidence="5">Belongs to the 4-toluene sulfonate uptake permease (TSUP) (TC 2.A.102) family.</text>
</comment>
<dbReference type="STRING" id="983920.Y88_3734"/>
<evidence type="ECO:0000256" key="4">
    <source>
        <dbReference type="ARBA" id="ARBA00023136"/>
    </source>
</evidence>